<evidence type="ECO:0000259" key="2">
    <source>
        <dbReference type="Pfam" id="PF10400"/>
    </source>
</evidence>
<name>A0A1J4P7P7_9ACTN</name>
<dbReference type="OrthoDB" id="3186544at2"/>
<reference evidence="3" key="1">
    <citation type="submission" date="2016-10" db="EMBL/GenBank/DDBJ databases">
        <title>Genome sequence of Streptomyces mangrovisoli MUSC 149.</title>
        <authorList>
            <person name="Lee L.-H."/>
            <person name="Ser H.-L."/>
        </authorList>
    </citation>
    <scope>NUCLEOTIDE SEQUENCE [LARGE SCALE GENOMIC DNA]</scope>
    <source>
        <strain evidence="3">MUSC 149</strain>
    </source>
</reference>
<organism evidence="3 4">
    <name type="scientific">Streptomyces mangrovisoli</name>
    <dbReference type="NCBI Taxonomy" id="1428628"/>
    <lineage>
        <taxon>Bacteria</taxon>
        <taxon>Bacillati</taxon>
        <taxon>Actinomycetota</taxon>
        <taxon>Actinomycetes</taxon>
        <taxon>Kitasatosporales</taxon>
        <taxon>Streptomycetaceae</taxon>
        <taxon>Streptomyces</taxon>
    </lineage>
</organism>
<proteinExistence type="predicted"/>
<dbReference type="Proteomes" id="UP000034196">
    <property type="component" value="Unassembled WGS sequence"/>
</dbReference>
<gene>
    <name evidence="3" type="ORF">WN71_001260</name>
</gene>
<dbReference type="InterPro" id="IPR036390">
    <property type="entry name" value="WH_DNA-bd_sf"/>
</dbReference>
<evidence type="ECO:0000313" key="3">
    <source>
        <dbReference type="EMBL" id="OIJ69542.1"/>
    </source>
</evidence>
<dbReference type="RefSeq" id="WP_046581265.1">
    <property type="nucleotide sequence ID" value="NZ_LAVA02000003.1"/>
</dbReference>
<dbReference type="SUPFAM" id="SSF46785">
    <property type="entry name" value="Winged helix' DNA-binding domain"/>
    <property type="match status" value="1"/>
</dbReference>
<dbReference type="InterPro" id="IPR018309">
    <property type="entry name" value="Tscrpt_reg_PadR_C"/>
</dbReference>
<accession>A0A1J4P7P7</accession>
<dbReference type="InterPro" id="IPR036388">
    <property type="entry name" value="WH-like_DNA-bd_sf"/>
</dbReference>
<comment type="caution">
    <text evidence="3">The sequence shown here is derived from an EMBL/GenBank/DDBJ whole genome shotgun (WGS) entry which is preliminary data.</text>
</comment>
<dbReference type="PANTHER" id="PTHR43252:SF6">
    <property type="entry name" value="NEGATIVE TRANSCRIPTION REGULATOR PADR"/>
    <property type="match status" value="1"/>
</dbReference>
<dbReference type="Pfam" id="PF10400">
    <property type="entry name" value="Vir_act_alpha_C"/>
    <property type="match status" value="1"/>
</dbReference>
<dbReference type="PANTHER" id="PTHR43252">
    <property type="entry name" value="TRANSCRIPTIONAL REGULATOR YQJI"/>
    <property type="match status" value="1"/>
</dbReference>
<dbReference type="STRING" id="1428628.WN71_001260"/>
<evidence type="ECO:0000313" key="4">
    <source>
        <dbReference type="Proteomes" id="UP000034196"/>
    </source>
</evidence>
<protein>
    <submittedName>
        <fullName evidence="3">PadR family transcriptional regulator</fullName>
    </submittedName>
</protein>
<evidence type="ECO:0000259" key="1">
    <source>
        <dbReference type="Pfam" id="PF03551"/>
    </source>
</evidence>
<keyword evidence="4" id="KW-1185">Reference proteome</keyword>
<dbReference type="Gene3D" id="1.10.10.10">
    <property type="entry name" value="Winged helix-like DNA-binding domain superfamily/Winged helix DNA-binding domain"/>
    <property type="match status" value="1"/>
</dbReference>
<dbReference type="Pfam" id="PF03551">
    <property type="entry name" value="PadR"/>
    <property type="match status" value="1"/>
</dbReference>
<sequence length="181" mass="19969">MSTRHGLLALLEQGPRPGSRLRSDFAARTGGLWPLTAGQVNTALVRLERDGMVVQQAADEAGRALYALTDTGRAELYDWFGRSVERSGPLRDGLVIKLVLAVTAAGADVREVVEAQRRHVSQALQDRLRQRAQVLAALSGRPEEMARLLVLEQLVCRAEADLRWLDHCEARVLRLAQERAG</sequence>
<feature type="domain" description="Transcription regulator PadR N-terminal" evidence="1">
    <location>
        <begin position="7"/>
        <end position="76"/>
    </location>
</feature>
<dbReference type="AlphaFoldDB" id="A0A1J4P7P7"/>
<feature type="domain" description="Transcription regulator PadR C-terminal" evidence="2">
    <location>
        <begin position="90"/>
        <end position="171"/>
    </location>
</feature>
<dbReference type="EMBL" id="LAVA02000003">
    <property type="protein sequence ID" value="OIJ69542.1"/>
    <property type="molecule type" value="Genomic_DNA"/>
</dbReference>
<dbReference type="InterPro" id="IPR005149">
    <property type="entry name" value="Tscrpt_reg_PadR_N"/>
</dbReference>